<dbReference type="SMART" id="SM00862">
    <property type="entry name" value="Trans_reg_C"/>
    <property type="match status" value="1"/>
</dbReference>
<dbReference type="AlphaFoldDB" id="A0A098L8C9"/>
<name>A0A098L8C9_9BACT</name>
<gene>
    <name evidence="8" type="ORF">MYP_181</name>
</gene>
<dbReference type="OrthoDB" id="9790442at2"/>
<dbReference type="PROSITE" id="PS51755">
    <property type="entry name" value="OMPR_PHOB"/>
    <property type="match status" value="1"/>
</dbReference>
<dbReference type="CDD" id="cd00383">
    <property type="entry name" value="trans_reg_C"/>
    <property type="match status" value="1"/>
</dbReference>
<comment type="caution">
    <text evidence="8">The sequence shown here is derived from an EMBL/GenBank/DDBJ whole genome shotgun (WGS) entry which is preliminary data.</text>
</comment>
<dbReference type="InterPro" id="IPR016032">
    <property type="entry name" value="Sig_transdc_resp-reg_C-effctor"/>
</dbReference>
<feature type="domain" description="OmpR/PhoB-type" evidence="7">
    <location>
        <begin position="137"/>
        <end position="231"/>
    </location>
</feature>
<dbReference type="EMBL" id="BBLT01000001">
    <property type="protein sequence ID" value="GAL82955.1"/>
    <property type="molecule type" value="Genomic_DNA"/>
</dbReference>
<evidence type="ECO:0000313" key="8">
    <source>
        <dbReference type="EMBL" id="GAL82955.1"/>
    </source>
</evidence>
<evidence type="ECO:0000259" key="6">
    <source>
        <dbReference type="PROSITE" id="PS50110"/>
    </source>
</evidence>
<dbReference type="Gene3D" id="1.10.10.10">
    <property type="entry name" value="Winged helix-like DNA-binding domain superfamily/Winged helix DNA-binding domain"/>
    <property type="match status" value="1"/>
</dbReference>
<evidence type="ECO:0000256" key="2">
    <source>
        <dbReference type="ARBA" id="ARBA00023012"/>
    </source>
</evidence>
<comment type="caution">
    <text evidence="4">Lacks conserved residue(s) required for the propagation of feature annotation.</text>
</comment>
<dbReference type="GO" id="GO:0005829">
    <property type="term" value="C:cytosol"/>
    <property type="evidence" value="ECO:0007669"/>
    <property type="project" value="TreeGrafter"/>
</dbReference>
<dbReference type="SUPFAM" id="SSF46894">
    <property type="entry name" value="C-terminal effector domain of the bipartite response regulators"/>
    <property type="match status" value="1"/>
</dbReference>
<dbReference type="eggNOG" id="COG0745">
    <property type="taxonomic scope" value="Bacteria"/>
</dbReference>
<evidence type="ECO:0000256" key="5">
    <source>
        <dbReference type="PROSITE-ProRule" id="PRU01091"/>
    </source>
</evidence>
<reference evidence="8 9" key="1">
    <citation type="submission" date="2014-09" db="EMBL/GenBank/DDBJ databases">
        <title>Sporocytophaga myxococcoides PG-01 genome sequencing.</title>
        <authorList>
            <person name="Liu L."/>
            <person name="Gao P.J."/>
            <person name="Chen G.J."/>
            <person name="Wang L.S."/>
        </authorList>
    </citation>
    <scope>NUCLEOTIDE SEQUENCE [LARGE SCALE GENOMIC DNA]</scope>
    <source>
        <strain evidence="8 9">PG-01</strain>
    </source>
</reference>
<sequence>MGQNLKILVADESQEIIDILEFIFHKEGYEVKGCTSGKELVKIAKAFLPDLIIAEVKLIEMDGLRACKMIREVPELESCVFIFLTSLDDQQSELSAFEAGANDYVIKPIKPRLLVCRVNAFLKRNKNISAIISEEDNNKITINDLTIDIDNFVVLKKNKTIILSKKEFELLCCLSKNPNRTFRRKELIEQIWGPEVSEISKTLEVHISRIREKIGGDYIDTVKKIGYKFHLE</sequence>
<dbReference type="GO" id="GO:0032993">
    <property type="term" value="C:protein-DNA complex"/>
    <property type="evidence" value="ECO:0007669"/>
    <property type="project" value="TreeGrafter"/>
</dbReference>
<keyword evidence="3 5" id="KW-0238">DNA-binding</keyword>
<dbReference type="PANTHER" id="PTHR48111">
    <property type="entry name" value="REGULATOR OF RPOS"/>
    <property type="match status" value="1"/>
</dbReference>
<protein>
    <submittedName>
        <fullName evidence="8">PhoP family transcriptional regulator</fullName>
    </submittedName>
</protein>
<dbReference type="Proteomes" id="UP000030185">
    <property type="component" value="Unassembled WGS sequence"/>
</dbReference>
<proteinExistence type="predicted"/>
<evidence type="ECO:0000313" key="9">
    <source>
        <dbReference type="Proteomes" id="UP000030185"/>
    </source>
</evidence>
<dbReference type="InterPro" id="IPR001789">
    <property type="entry name" value="Sig_transdc_resp-reg_receiver"/>
</dbReference>
<dbReference type="GO" id="GO:0006355">
    <property type="term" value="P:regulation of DNA-templated transcription"/>
    <property type="evidence" value="ECO:0007669"/>
    <property type="project" value="InterPro"/>
</dbReference>
<dbReference type="InterPro" id="IPR039420">
    <property type="entry name" value="WalR-like"/>
</dbReference>
<dbReference type="InterPro" id="IPR036388">
    <property type="entry name" value="WH-like_DNA-bd_sf"/>
</dbReference>
<keyword evidence="1" id="KW-0597">Phosphoprotein</keyword>
<dbReference type="PROSITE" id="PS50110">
    <property type="entry name" value="RESPONSE_REGULATORY"/>
    <property type="match status" value="1"/>
</dbReference>
<dbReference type="Pfam" id="PF00486">
    <property type="entry name" value="Trans_reg_C"/>
    <property type="match status" value="1"/>
</dbReference>
<dbReference type="Pfam" id="PF00072">
    <property type="entry name" value="Response_reg"/>
    <property type="match status" value="1"/>
</dbReference>
<keyword evidence="9" id="KW-1185">Reference proteome</keyword>
<evidence type="ECO:0000259" key="7">
    <source>
        <dbReference type="PROSITE" id="PS51755"/>
    </source>
</evidence>
<dbReference type="InterPro" id="IPR001867">
    <property type="entry name" value="OmpR/PhoB-type_DNA-bd"/>
</dbReference>
<accession>A0A098L8C9</accession>
<dbReference type="SMART" id="SM00448">
    <property type="entry name" value="REC"/>
    <property type="match status" value="1"/>
</dbReference>
<feature type="domain" description="Response regulatory" evidence="6">
    <location>
        <begin position="6"/>
        <end position="122"/>
    </location>
</feature>
<keyword evidence="2" id="KW-0902">Two-component regulatory system</keyword>
<feature type="DNA-binding region" description="OmpR/PhoB-type" evidence="5">
    <location>
        <begin position="137"/>
        <end position="231"/>
    </location>
</feature>
<dbReference type="RefSeq" id="WP_045457184.1">
    <property type="nucleotide sequence ID" value="NZ_BBLT01000001.1"/>
</dbReference>
<dbReference type="PANTHER" id="PTHR48111:SF40">
    <property type="entry name" value="PHOSPHATE REGULON TRANSCRIPTIONAL REGULATORY PROTEIN PHOB"/>
    <property type="match status" value="1"/>
</dbReference>
<dbReference type="STRING" id="153721.MYP_181"/>
<dbReference type="Gene3D" id="3.40.50.2300">
    <property type="match status" value="1"/>
</dbReference>
<dbReference type="SUPFAM" id="SSF52172">
    <property type="entry name" value="CheY-like"/>
    <property type="match status" value="1"/>
</dbReference>
<evidence type="ECO:0000256" key="1">
    <source>
        <dbReference type="ARBA" id="ARBA00022553"/>
    </source>
</evidence>
<evidence type="ECO:0000256" key="4">
    <source>
        <dbReference type="PROSITE-ProRule" id="PRU00169"/>
    </source>
</evidence>
<organism evidence="8 9">
    <name type="scientific">Sporocytophaga myxococcoides</name>
    <dbReference type="NCBI Taxonomy" id="153721"/>
    <lineage>
        <taxon>Bacteria</taxon>
        <taxon>Pseudomonadati</taxon>
        <taxon>Bacteroidota</taxon>
        <taxon>Cytophagia</taxon>
        <taxon>Cytophagales</taxon>
        <taxon>Cytophagaceae</taxon>
        <taxon>Sporocytophaga</taxon>
    </lineage>
</organism>
<dbReference type="GO" id="GO:0000156">
    <property type="term" value="F:phosphorelay response regulator activity"/>
    <property type="evidence" value="ECO:0007669"/>
    <property type="project" value="TreeGrafter"/>
</dbReference>
<dbReference type="GO" id="GO:0000976">
    <property type="term" value="F:transcription cis-regulatory region binding"/>
    <property type="evidence" value="ECO:0007669"/>
    <property type="project" value="TreeGrafter"/>
</dbReference>
<evidence type="ECO:0000256" key="3">
    <source>
        <dbReference type="ARBA" id="ARBA00023125"/>
    </source>
</evidence>
<dbReference type="InterPro" id="IPR011006">
    <property type="entry name" value="CheY-like_superfamily"/>
</dbReference>